<accession>A0A0A7HD68</accession>
<sequence length="71" mass="8292">MYDKHDEIKEEAYGFLNKLAGQGMSPALINELVKIRNDMNTRYKGEYHVEFAPLVEITDRFVVDVRVHTVH</sequence>
<name>A0A0A7HD68_9CAUD</name>
<protein>
    <submittedName>
        <fullName evidence="1">Uncharacterized protein</fullName>
    </submittedName>
</protein>
<keyword evidence="2" id="KW-1185">Reference proteome</keyword>
<gene>
    <name evidence="1" type="ORF">VR25_234</name>
</gene>
<proteinExistence type="predicted"/>
<dbReference type="GeneID" id="26636396"/>
<dbReference type="KEGG" id="vg:26636396"/>
<dbReference type="RefSeq" id="YP_009209976.1">
    <property type="nucleotide sequence ID" value="NC_028925.1"/>
</dbReference>
<evidence type="ECO:0000313" key="1">
    <source>
        <dbReference type="EMBL" id="AIZ02578.1"/>
    </source>
</evidence>
<reference evidence="1 2" key="1">
    <citation type="submission" date="2014-10" db="EMBL/GenBank/DDBJ databases">
        <title>VR bacteriophages - a small but diverse group of low-temperature viruses.</title>
        <authorList>
            <person name="Kaliniene L."/>
            <person name="Meskys R."/>
            <person name="Simoliunas E."/>
            <person name="Zajanckauskaite A."/>
            <person name="Truncaite L."/>
        </authorList>
    </citation>
    <scope>NUCLEOTIDE SEQUENCE [LARGE SCALE GENOMIC DNA]</scope>
</reference>
<evidence type="ECO:0000313" key="2">
    <source>
        <dbReference type="Proteomes" id="UP000030717"/>
    </source>
</evidence>
<dbReference type="Proteomes" id="UP000030717">
    <property type="component" value="Segment"/>
</dbReference>
<organism evidence="1 2">
    <name type="scientific">Escherichia phage vB_EcoM_VR25</name>
    <dbReference type="NCBI Taxonomy" id="1567028"/>
    <lineage>
        <taxon>Viruses</taxon>
        <taxon>Duplodnaviria</taxon>
        <taxon>Heunggongvirae</taxon>
        <taxon>Uroviricota</taxon>
        <taxon>Caudoviricetes</taxon>
        <taxon>Pantevenvirales</taxon>
        <taxon>Straboviridae</taxon>
        <taxon>Tevenvirinae</taxon>
        <taxon>Gaprivervirus</taxon>
        <taxon>Gaprivervirus vr25</taxon>
    </lineage>
</organism>
<dbReference type="EMBL" id="KP007361">
    <property type="protein sequence ID" value="AIZ02578.1"/>
    <property type="molecule type" value="Genomic_DNA"/>
</dbReference>